<feature type="transmembrane region" description="Helical" evidence="1">
    <location>
        <begin position="7"/>
        <end position="25"/>
    </location>
</feature>
<accession>A0A7K1UBP7</accession>
<name>A0A7K1UBP7_9BACT</name>
<evidence type="ECO:0000256" key="1">
    <source>
        <dbReference type="SAM" id="Phobius"/>
    </source>
</evidence>
<evidence type="ECO:0000259" key="2">
    <source>
        <dbReference type="Pfam" id="PF04892"/>
    </source>
</evidence>
<dbReference type="Pfam" id="PF04892">
    <property type="entry name" value="VanZ"/>
    <property type="match status" value="1"/>
</dbReference>
<proteinExistence type="predicted"/>
<dbReference type="InterPro" id="IPR006976">
    <property type="entry name" value="VanZ-like"/>
</dbReference>
<feature type="transmembrane region" description="Helical" evidence="1">
    <location>
        <begin position="122"/>
        <end position="141"/>
    </location>
</feature>
<dbReference type="EMBL" id="WRXN01000015">
    <property type="protein sequence ID" value="MVT11726.1"/>
    <property type="molecule type" value="Genomic_DNA"/>
</dbReference>
<feature type="transmembrane region" description="Helical" evidence="1">
    <location>
        <begin position="58"/>
        <end position="80"/>
    </location>
</feature>
<protein>
    <recommendedName>
        <fullName evidence="2">VanZ-like domain-containing protein</fullName>
    </recommendedName>
</protein>
<keyword evidence="4" id="KW-1185">Reference proteome</keyword>
<organism evidence="3 4">
    <name type="scientific">Chitinophaga tropicalis</name>
    <dbReference type="NCBI Taxonomy" id="2683588"/>
    <lineage>
        <taxon>Bacteria</taxon>
        <taxon>Pseudomonadati</taxon>
        <taxon>Bacteroidota</taxon>
        <taxon>Chitinophagia</taxon>
        <taxon>Chitinophagales</taxon>
        <taxon>Chitinophagaceae</taxon>
        <taxon>Chitinophaga</taxon>
    </lineage>
</organism>
<keyword evidence="1" id="KW-1133">Transmembrane helix</keyword>
<dbReference type="Proteomes" id="UP000461730">
    <property type="component" value="Unassembled WGS sequence"/>
</dbReference>
<reference evidence="3 4" key="1">
    <citation type="submission" date="2019-12" db="EMBL/GenBank/DDBJ databases">
        <title>Chitinophaga sp. strain ysch24 (GDMCC 1.1355), whole genome shotgun sequence.</title>
        <authorList>
            <person name="Zhang X."/>
        </authorList>
    </citation>
    <scope>NUCLEOTIDE SEQUENCE [LARGE SCALE GENOMIC DNA]</scope>
    <source>
        <strain evidence="4">ysch24</strain>
    </source>
</reference>
<feature type="domain" description="VanZ-like" evidence="2">
    <location>
        <begin position="13"/>
        <end position="137"/>
    </location>
</feature>
<dbReference type="PANTHER" id="PTHR36834">
    <property type="entry name" value="MEMBRANE PROTEIN-RELATED"/>
    <property type="match status" value="1"/>
</dbReference>
<dbReference type="RefSeq" id="WP_157309145.1">
    <property type="nucleotide sequence ID" value="NZ_WRXN01000015.1"/>
</dbReference>
<dbReference type="PANTHER" id="PTHR36834:SF2">
    <property type="entry name" value="MEMBRANE PROTEIN"/>
    <property type="match status" value="1"/>
</dbReference>
<dbReference type="InterPro" id="IPR053150">
    <property type="entry name" value="Teicoplanin_resist-assoc"/>
</dbReference>
<gene>
    <name evidence="3" type="ORF">GO493_25910</name>
</gene>
<evidence type="ECO:0000313" key="4">
    <source>
        <dbReference type="Proteomes" id="UP000461730"/>
    </source>
</evidence>
<keyword evidence="1" id="KW-0472">Membrane</keyword>
<sequence>MRLEKRKVIFALVVYLLALIYVVFLEPSRTGGEHYSAPRWIPLKGTYEMMIEAGSSRYYWSLFLLNLFGNILLFMPLGFLGGALSGFPANKFRIVVIAFLLSLSIELLQLTLKIGVYDSDDVLLNVLGAYLGLCLFHRFVAKNIIDTYKNS</sequence>
<evidence type="ECO:0000313" key="3">
    <source>
        <dbReference type="EMBL" id="MVT11726.1"/>
    </source>
</evidence>
<feature type="transmembrane region" description="Helical" evidence="1">
    <location>
        <begin position="92"/>
        <end position="110"/>
    </location>
</feature>
<comment type="caution">
    <text evidence="3">The sequence shown here is derived from an EMBL/GenBank/DDBJ whole genome shotgun (WGS) entry which is preliminary data.</text>
</comment>
<dbReference type="AlphaFoldDB" id="A0A7K1UBP7"/>
<keyword evidence="1" id="KW-0812">Transmembrane</keyword>